<keyword evidence="12" id="KW-1185">Reference proteome</keyword>
<dbReference type="InterPro" id="IPR009000">
    <property type="entry name" value="Transl_B-barrel_sf"/>
</dbReference>
<dbReference type="Proteomes" id="UP000001845">
    <property type="component" value="Chromosome"/>
</dbReference>
<dbReference type="InterPro" id="IPR000178">
    <property type="entry name" value="TF_IF2_bacterial-like"/>
</dbReference>
<dbReference type="InterPro" id="IPR005225">
    <property type="entry name" value="Small_GTP-bd"/>
</dbReference>
<feature type="binding site" evidence="8">
    <location>
        <begin position="120"/>
        <end position="127"/>
    </location>
    <ligand>
        <name>GTP</name>
        <dbReference type="ChEBI" id="CHEBI:37565"/>
    </ligand>
</feature>
<evidence type="ECO:0000256" key="5">
    <source>
        <dbReference type="ARBA" id="ARBA00022917"/>
    </source>
</evidence>
<reference evidence="12" key="1">
    <citation type="submission" date="2010-03" db="EMBL/GenBank/DDBJ databases">
        <title>The complete genome of Mycoplasma crocodyli MP145.</title>
        <authorList>
            <person name="Glass J.I."/>
            <person name="Durkin A.S."/>
            <person name="Hostetler J."/>
            <person name="Jackson J."/>
            <person name="Johnson J."/>
            <person name="May M.A."/>
            <person name="Paralanov V."/>
            <person name="Radune D."/>
            <person name="Szczypinski B."/>
            <person name="Brown D.R."/>
        </authorList>
    </citation>
    <scope>NUCLEOTIDE SEQUENCE [LARGE SCALE GENOMIC DNA]</scope>
    <source>
        <strain evidence="12">ATCC 51981 / MP145</strain>
    </source>
</reference>
<evidence type="ECO:0000256" key="2">
    <source>
        <dbReference type="ARBA" id="ARBA00020675"/>
    </source>
</evidence>
<dbReference type="OrthoDB" id="9811804at2"/>
<dbReference type="EMBL" id="CP001991">
    <property type="protein sequence ID" value="ADE19582.1"/>
    <property type="molecule type" value="Genomic_DNA"/>
</dbReference>
<protein>
    <recommendedName>
        <fullName evidence="2 8">Translation initiation factor IF-2</fullName>
    </recommendedName>
</protein>
<dbReference type="RefSeq" id="WP_013054359.1">
    <property type="nucleotide sequence ID" value="NC_014014.1"/>
</dbReference>
<dbReference type="HAMAP" id="MF_00100_B">
    <property type="entry name" value="IF_2_B"/>
    <property type="match status" value="1"/>
</dbReference>
<dbReference type="FunFam" id="3.40.50.300:FF:000019">
    <property type="entry name" value="Translation initiation factor IF-2"/>
    <property type="match status" value="1"/>
</dbReference>
<dbReference type="Pfam" id="PF22042">
    <property type="entry name" value="EF-G_D2"/>
    <property type="match status" value="1"/>
</dbReference>
<comment type="function">
    <text evidence="7 8 9">One of the essential components for the initiation of protein synthesis. Protects formylmethionyl-tRNA from spontaneous hydrolysis and promotes its binding to the 30S ribosomal subunits. Also involved in the hydrolysis of GTP during the formation of the 70S ribosomal complex.</text>
</comment>
<evidence type="ECO:0000256" key="1">
    <source>
        <dbReference type="ARBA" id="ARBA00007733"/>
    </source>
</evidence>
<dbReference type="Pfam" id="PF00009">
    <property type="entry name" value="GTP_EFTU"/>
    <property type="match status" value="1"/>
</dbReference>
<evidence type="ECO:0000256" key="6">
    <source>
        <dbReference type="ARBA" id="ARBA00023134"/>
    </source>
</evidence>
<dbReference type="Gene3D" id="3.40.50.10050">
    <property type="entry name" value="Translation initiation factor IF- 2, domain 3"/>
    <property type="match status" value="1"/>
</dbReference>
<dbReference type="SUPFAM" id="SSF52540">
    <property type="entry name" value="P-loop containing nucleoside triphosphate hydrolases"/>
    <property type="match status" value="1"/>
</dbReference>
<dbReference type="GO" id="GO:0005525">
    <property type="term" value="F:GTP binding"/>
    <property type="evidence" value="ECO:0007669"/>
    <property type="project" value="UniProtKB-KW"/>
</dbReference>
<evidence type="ECO:0000259" key="10">
    <source>
        <dbReference type="PROSITE" id="PS51722"/>
    </source>
</evidence>
<dbReference type="PANTHER" id="PTHR43381:SF5">
    <property type="entry name" value="TR-TYPE G DOMAIN-CONTAINING PROTEIN"/>
    <property type="match status" value="1"/>
</dbReference>
<evidence type="ECO:0000256" key="4">
    <source>
        <dbReference type="ARBA" id="ARBA00022741"/>
    </source>
</evidence>
<evidence type="ECO:0000313" key="12">
    <source>
        <dbReference type="Proteomes" id="UP000001845"/>
    </source>
</evidence>
<keyword evidence="8" id="KW-0963">Cytoplasm</keyword>
<dbReference type="InterPro" id="IPR027417">
    <property type="entry name" value="P-loop_NTPase"/>
</dbReference>
<dbReference type="InterPro" id="IPR023115">
    <property type="entry name" value="TIF_IF2_dom3"/>
</dbReference>
<dbReference type="InterPro" id="IPR053905">
    <property type="entry name" value="EF-G-like_DII"/>
</dbReference>
<reference key="2">
    <citation type="submission" date="2010-03" db="EMBL/GenBank/DDBJ databases">
        <authorList>
            <person name="Ma Z."/>
            <person name="Wang X."/>
            <person name="Liu H."/>
        </authorList>
    </citation>
    <scope>NUCLEOTIDE SEQUENCE</scope>
    <source>
        <strain>MP145</strain>
    </source>
</reference>
<dbReference type="InterPro" id="IPR044145">
    <property type="entry name" value="IF2_II"/>
</dbReference>
<accession>D5E4K7</accession>
<evidence type="ECO:0000256" key="3">
    <source>
        <dbReference type="ARBA" id="ARBA00022540"/>
    </source>
</evidence>
<dbReference type="InterPro" id="IPR036925">
    <property type="entry name" value="TIF_IF2_dom3_sf"/>
</dbReference>
<organism evidence="11 12">
    <name type="scientific">Mycoplasma crocodyli (strain ATCC 51981 / MP145)</name>
    <dbReference type="NCBI Taxonomy" id="512564"/>
    <lineage>
        <taxon>Bacteria</taxon>
        <taxon>Bacillati</taxon>
        <taxon>Mycoplasmatota</taxon>
        <taxon>Mollicutes</taxon>
        <taxon>Mycoplasmataceae</taxon>
        <taxon>Mycoplasma</taxon>
    </lineage>
</organism>
<dbReference type="KEGG" id="mcd:MCRO_0016"/>
<dbReference type="GO" id="GO:0005829">
    <property type="term" value="C:cytosol"/>
    <property type="evidence" value="ECO:0007669"/>
    <property type="project" value="TreeGrafter"/>
</dbReference>
<dbReference type="PROSITE" id="PS51722">
    <property type="entry name" value="G_TR_2"/>
    <property type="match status" value="1"/>
</dbReference>
<dbReference type="PRINTS" id="PR00315">
    <property type="entry name" value="ELONGATNFCT"/>
</dbReference>
<dbReference type="InterPro" id="IPR015760">
    <property type="entry name" value="TIF_IF2"/>
</dbReference>
<keyword evidence="6 8" id="KW-0342">GTP-binding</keyword>
<dbReference type="STRING" id="512564.MCRO_0016"/>
<dbReference type="PANTHER" id="PTHR43381">
    <property type="entry name" value="TRANSLATION INITIATION FACTOR IF-2-RELATED"/>
    <property type="match status" value="1"/>
</dbReference>
<dbReference type="FunFam" id="3.40.50.10050:FF:000001">
    <property type="entry name" value="Translation initiation factor IF-2"/>
    <property type="match status" value="1"/>
</dbReference>
<dbReference type="FunFam" id="2.40.30.10:FF:000008">
    <property type="entry name" value="Translation initiation factor IF-2"/>
    <property type="match status" value="1"/>
</dbReference>
<feature type="region of interest" description="G-domain" evidence="8">
    <location>
        <begin position="114"/>
        <end position="262"/>
    </location>
</feature>
<dbReference type="Gene3D" id="2.40.30.10">
    <property type="entry name" value="Translation factors"/>
    <property type="match status" value="2"/>
</dbReference>
<dbReference type="NCBIfam" id="TIGR00231">
    <property type="entry name" value="small_GTP"/>
    <property type="match status" value="1"/>
</dbReference>
<keyword evidence="4 8" id="KW-0547">Nucleotide-binding</keyword>
<dbReference type="Pfam" id="PF04760">
    <property type="entry name" value="IF2_N"/>
    <property type="match status" value="1"/>
</dbReference>
<keyword evidence="3 8" id="KW-0396">Initiation factor</keyword>
<evidence type="ECO:0000256" key="7">
    <source>
        <dbReference type="ARBA" id="ARBA00025162"/>
    </source>
</evidence>
<name>D5E4K7_MYCCM</name>
<dbReference type="CDD" id="cd03702">
    <property type="entry name" value="IF2_mtIF2_II"/>
    <property type="match status" value="1"/>
</dbReference>
<keyword evidence="5 8" id="KW-0648">Protein biosynthesis</keyword>
<dbReference type="CDD" id="cd03692">
    <property type="entry name" value="mtIF2_IVc"/>
    <property type="match status" value="1"/>
</dbReference>
<feature type="binding site" evidence="8">
    <location>
        <begin position="220"/>
        <end position="223"/>
    </location>
    <ligand>
        <name>GTP</name>
        <dbReference type="ChEBI" id="CHEBI:37565"/>
    </ligand>
</feature>
<dbReference type="GO" id="GO:0003743">
    <property type="term" value="F:translation initiation factor activity"/>
    <property type="evidence" value="ECO:0007669"/>
    <property type="project" value="UniProtKB-UniRule"/>
</dbReference>
<feature type="binding site" evidence="8">
    <location>
        <begin position="166"/>
        <end position="170"/>
    </location>
    <ligand>
        <name>GTP</name>
        <dbReference type="ChEBI" id="CHEBI:37565"/>
    </ligand>
</feature>
<comment type="subcellular location">
    <subcellularLocation>
        <location evidence="8">Cytoplasm</location>
    </subcellularLocation>
</comment>
<gene>
    <name evidence="8 11" type="primary">infB</name>
    <name evidence="11" type="ordered locus">MCRO_0016</name>
</gene>
<comment type="similarity">
    <text evidence="1 8 9">Belongs to the TRAFAC class translation factor GTPase superfamily. Classic translation factor GTPase family. IF-2 subfamily.</text>
</comment>
<dbReference type="Gene3D" id="3.40.50.300">
    <property type="entry name" value="P-loop containing nucleotide triphosphate hydrolases"/>
    <property type="match status" value="1"/>
</dbReference>
<proteinExistence type="inferred from homology"/>
<evidence type="ECO:0000256" key="9">
    <source>
        <dbReference type="RuleBase" id="RU000644"/>
    </source>
</evidence>
<reference evidence="11 12" key="3">
    <citation type="journal article" date="2011" name="J. Bacteriol.">
        <title>Genome sequences of Mycoplasma alligatoris A21JP2T and Mycoplasma crocodyli MP145T.</title>
        <authorList>
            <person name="Brown D.R."/>
            <person name="Farmerie W.G."/>
            <person name="May M."/>
            <person name="Benders G.A."/>
            <person name="Durkin A.S."/>
            <person name="Hlavinka K."/>
            <person name="Hostetler J."/>
            <person name="Jackson J."/>
            <person name="Johnson J."/>
            <person name="Miller R.H."/>
            <person name="Paralanov V."/>
            <person name="Radune D."/>
            <person name="Szczypinski B."/>
            <person name="Glass J.I."/>
        </authorList>
    </citation>
    <scope>NUCLEOTIDE SEQUENCE [LARGE SCALE GENOMIC DNA]</scope>
    <source>
        <strain evidence="12">ATCC 51981 / MP145</strain>
    </source>
</reference>
<dbReference type="SUPFAM" id="SSF52156">
    <property type="entry name" value="Initiation factor IF2/eIF5b, domain 3"/>
    <property type="match status" value="1"/>
</dbReference>
<dbReference type="NCBIfam" id="TIGR00487">
    <property type="entry name" value="IF-2"/>
    <property type="match status" value="1"/>
</dbReference>
<dbReference type="Pfam" id="PF11987">
    <property type="entry name" value="IF-2"/>
    <property type="match status" value="1"/>
</dbReference>
<dbReference type="InterPro" id="IPR006847">
    <property type="entry name" value="IF2_N"/>
</dbReference>
<dbReference type="FunFam" id="2.40.30.10:FF:000054">
    <property type="entry name" value="Translation initiation factor IF-2"/>
    <property type="match status" value="1"/>
</dbReference>
<dbReference type="HOGENOM" id="CLU_006301_5_1_14"/>
<dbReference type="CDD" id="cd01887">
    <property type="entry name" value="IF2_eIF5B"/>
    <property type="match status" value="1"/>
</dbReference>
<dbReference type="AlphaFoldDB" id="D5E4K7"/>
<evidence type="ECO:0000256" key="8">
    <source>
        <dbReference type="HAMAP-Rule" id="MF_00100"/>
    </source>
</evidence>
<dbReference type="SUPFAM" id="SSF50447">
    <property type="entry name" value="Translation proteins"/>
    <property type="match status" value="2"/>
</dbReference>
<evidence type="ECO:0000313" key="11">
    <source>
        <dbReference type="EMBL" id="ADE19582.1"/>
    </source>
</evidence>
<dbReference type="InterPro" id="IPR000795">
    <property type="entry name" value="T_Tr_GTP-bd_dom"/>
</dbReference>
<feature type="domain" description="Tr-type G" evidence="10">
    <location>
        <begin position="111"/>
        <end position="278"/>
    </location>
</feature>
<dbReference type="GO" id="GO:0003924">
    <property type="term" value="F:GTPase activity"/>
    <property type="evidence" value="ECO:0007669"/>
    <property type="project" value="UniProtKB-UniRule"/>
</dbReference>
<sequence>MKKKTNRISNVDDVKNQLSSHKTELKDGIFTFTGKMSVVDFAAKTKLNANDIIKKFFIKGKMYNLNHVLEEEEIAELCLENNFEFNKETNVDASNFLDEVLFEDKTKDLVKRAPIITVMGHVDHGKTTLIDKIRNTNVADSETSGITQHTGAYQIKYKGANITFIDTPGHEAFTMMRARGAKITDIVVLVVAADDGVMPQTKEAIEHSLAAKVPIVVFVNKMDKPNKDLDRIKGELANCNVVIEEFGGDTQIAYGSASKGTGLDDLFDKISILTEILDLKANPKRYPIGTVIESRLDKGVGSVITLIVENGTLYKGDFIVAGSMYGRIRTLCDHAGNPVDKAEPGTPVVVSGLNYTPQAGDRFVGFSDEKFAKKLASEKSMMDRQTNLYLKTSNTNTQGDKKVVNIILKTDVHGTSEAIKGQIHDLSNDEAIIKVISANAGNVSNADLLLAQASNAIIFTFNAKPSVTVKQSALNLGIDLYSHDVIYKIIDDCQKLLDGLKAPVYEEKKTGIAHIIKVFFYSKVGNIAGCLVDEGVVKANSKVKVYRAGKLIHEGVIDSLRRELNDTKEVVKGKDFGTHIRKYNEIKVDDVLEFFEDVRVN</sequence>
<dbReference type="eggNOG" id="COG0532">
    <property type="taxonomic scope" value="Bacteria"/>
</dbReference>